<evidence type="ECO:0000313" key="3">
    <source>
        <dbReference type="Proteomes" id="UP000023152"/>
    </source>
</evidence>
<feature type="non-terminal residue" evidence="2">
    <location>
        <position position="1"/>
    </location>
</feature>
<keyword evidence="3" id="KW-1185">Reference proteome</keyword>
<gene>
    <name evidence="2" type="ORF">RFI_35082</name>
</gene>
<proteinExistence type="predicted"/>
<organism evidence="2 3">
    <name type="scientific">Reticulomyxa filosa</name>
    <dbReference type="NCBI Taxonomy" id="46433"/>
    <lineage>
        <taxon>Eukaryota</taxon>
        <taxon>Sar</taxon>
        <taxon>Rhizaria</taxon>
        <taxon>Retaria</taxon>
        <taxon>Foraminifera</taxon>
        <taxon>Monothalamids</taxon>
        <taxon>Reticulomyxidae</taxon>
        <taxon>Reticulomyxa</taxon>
    </lineage>
</organism>
<sequence length="100" mass="11242">QNEPVNIDEKTNIEPAPKKLKQQEESSLKMNDLFSHLVPFDNNHSHSHIDLKDIKDKEQPTEHHAQVVSDNDALVAMMAVHSNDNNNNNHDDDVTAIAVA</sequence>
<feature type="non-terminal residue" evidence="2">
    <location>
        <position position="100"/>
    </location>
</feature>
<dbReference type="Proteomes" id="UP000023152">
    <property type="component" value="Unassembled WGS sequence"/>
</dbReference>
<dbReference type="AlphaFoldDB" id="X6LL65"/>
<accession>X6LL65</accession>
<protein>
    <submittedName>
        <fullName evidence="2">Uncharacterized protein</fullName>
    </submittedName>
</protein>
<dbReference type="EMBL" id="ASPP01036003">
    <property type="protein sequence ID" value="ETO02354.1"/>
    <property type="molecule type" value="Genomic_DNA"/>
</dbReference>
<comment type="caution">
    <text evidence="2">The sequence shown here is derived from an EMBL/GenBank/DDBJ whole genome shotgun (WGS) entry which is preliminary data.</text>
</comment>
<evidence type="ECO:0000256" key="1">
    <source>
        <dbReference type="SAM" id="MobiDB-lite"/>
    </source>
</evidence>
<feature type="region of interest" description="Disordered" evidence="1">
    <location>
        <begin position="1"/>
        <end position="26"/>
    </location>
</feature>
<reference evidence="2 3" key="1">
    <citation type="journal article" date="2013" name="Curr. Biol.">
        <title>The Genome of the Foraminiferan Reticulomyxa filosa.</title>
        <authorList>
            <person name="Glockner G."/>
            <person name="Hulsmann N."/>
            <person name="Schleicher M."/>
            <person name="Noegel A.A."/>
            <person name="Eichinger L."/>
            <person name="Gallinger C."/>
            <person name="Pawlowski J."/>
            <person name="Sierra R."/>
            <person name="Euteneuer U."/>
            <person name="Pillet L."/>
            <person name="Moustafa A."/>
            <person name="Platzer M."/>
            <person name="Groth M."/>
            <person name="Szafranski K."/>
            <person name="Schliwa M."/>
        </authorList>
    </citation>
    <scope>NUCLEOTIDE SEQUENCE [LARGE SCALE GENOMIC DNA]</scope>
</reference>
<evidence type="ECO:0000313" key="2">
    <source>
        <dbReference type="EMBL" id="ETO02354.1"/>
    </source>
</evidence>
<name>X6LL65_RETFI</name>